<dbReference type="PRINTS" id="PR00773">
    <property type="entry name" value="GRPEPROTEIN"/>
</dbReference>
<dbReference type="InterPro" id="IPR009012">
    <property type="entry name" value="GrpE_head"/>
</dbReference>
<keyword evidence="5 10" id="KW-0346">Stress response</keyword>
<accession>A0A1Q2MCF8</accession>
<feature type="compositionally biased region" description="Acidic residues" evidence="13">
    <location>
        <begin position="192"/>
        <end position="203"/>
    </location>
</feature>
<dbReference type="PANTHER" id="PTHR21237">
    <property type="entry name" value="GRPE PROTEIN"/>
    <property type="match status" value="1"/>
</dbReference>
<feature type="compositionally biased region" description="Basic and acidic residues" evidence="13">
    <location>
        <begin position="204"/>
        <end position="218"/>
    </location>
</feature>
<feature type="compositionally biased region" description="Basic residues" evidence="13">
    <location>
        <begin position="1"/>
        <end position="11"/>
    </location>
</feature>
<dbReference type="KEGG" id="pbas:SMSP2_00256"/>
<evidence type="ECO:0000256" key="3">
    <source>
        <dbReference type="ARBA" id="ARBA00011738"/>
    </source>
</evidence>
<evidence type="ECO:0000256" key="12">
    <source>
        <dbReference type="RuleBase" id="RU004478"/>
    </source>
</evidence>
<keyword evidence="15" id="KW-1185">Reference proteome</keyword>
<dbReference type="EMBL" id="CP019646">
    <property type="protein sequence ID" value="AQQ69922.1"/>
    <property type="molecule type" value="Genomic_DNA"/>
</dbReference>
<evidence type="ECO:0000256" key="6">
    <source>
        <dbReference type="ARBA" id="ARBA00023186"/>
    </source>
</evidence>
<evidence type="ECO:0000256" key="7">
    <source>
        <dbReference type="ARBA" id="ARBA00053401"/>
    </source>
</evidence>
<dbReference type="GO" id="GO:0042803">
    <property type="term" value="F:protein homodimerization activity"/>
    <property type="evidence" value="ECO:0007669"/>
    <property type="project" value="InterPro"/>
</dbReference>
<dbReference type="HAMAP" id="MF_01151">
    <property type="entry name" value="GrpE"/>
    <property type="match status" value="1"/>
</dbReference>
<dbReference type="GO" id="GO:0051082">
    <property type="term" value="F:unfolded protein binding"/>
    <property type="evidence" value="ECO:0007669"/>
    <property type="project" value="TreeGrafter"/>
</dbReference>
<comment type="similarity">
    <text evidence="2 10 12">Belongs to the GrpE family.</text>
</comment>
<dbReference type="SUPFAM" id="SSF51064">
    <property type="entry name" value="Head domain of nucleotide exchange factor GrpE"/>
    <property type="match status" value="1"/>
</dbReference>
<evidence type="ECO:0000256" key="4">
    <source>
        <dbReference type="ARBA" id="ARBA00022490"/>
    </source>
</evidence>
<evidence type="ECO:0000256" key="8">
    <source>
        <dbReference type="ARBA" id="ARBA00072274"/>
    </source>
</evidence>
<comment type="subcellular location">
    <subcellularLocation>
        <location evidence="1 10">Cytoplasm</location>
    </subcellularLocation>
</comment>
<sequence>MNIMSKKKHNKEAKTHEDAKTRSEVKDSDKNKKSELNEFEEKIQQLEAELAAMRDKYHRVCAEYDNLQKRVPRQIQDGISYQKESILKSMLSSMDNFEHTLASAKQNHDADKIIEGIKLVYKNFLDTLKAHGVVQMQSAGEEFDPVKHQAMMQQSDPEKPDNTVLVEYQKGYLIEEKVLRPAMVIVNKIENDSNDDAGETAEDSSDKSTPEKPQDKQE</sequence>
<dbReference type="SUPFAM" id="SSF58014">
    <property type="entry name" value="Coiled-coil domain of nucleotide exchange factor GrpE"/>
    <property type="match status" value="1"/>
</dbReference>
<protein>
    <recommendedName>
        <fullName evidence="8 10">Protein GrpE</fullName>
    </recommendedName>
    <alternativeName>
        <fullName evidence="9 10">HSP-70 cofactor</fullName>
    </alternativeName>
</protein>
<evidence type="ECO:0000256" key="11">
    <source>
        <dbReference type="RuleBase" id="RU000639"/>
    </source>
</evidence>
<dbReference type="Pfam" id="PF01025">
    <property type="entry name" value="GrpE"/>
    <property type="match status" value="1"/>
</dbReference>
<evidence type="ECO:0000256" key="13">
    <source>
        <dbReference type="SAM" id="MobiDB-lite"/>
    </source>
</evidence>
<dbReference type="GO" id="GO:0000774">
    <property type="term" value="F:adenyl-nucleotide exchange factor activity"/>
    <property type="evidence" value="ECO:0007669"/>
    <property type="project" value="InterPro"/>
</dbReference>
<dbReference type="PROSITE" id="PS01071">
    <property type="entry name" value="GRPE"/>
    <property type="match status" value="1"/>
</dbReference>
<feature type="region of interest" description="Disordered" evidence="13">
    <location>
        <begin position="189"/>
        <end position="218"/>
    </location>
</feature>
<comment type="function">
    <text evidence="7 10 11">Participates actively in the response to hyperosmotic and heat shock by preventing the aggregation of stress-denatured proteins, in association with DnaK and GrpE. It is the nucleotide exchange factor for DnaK and may function as a thermosensor. Unfolded proteins bind initially to DnaJ; upon interaction with the DnaJ-bound protein, DnaK hydrolyzes its bound ATP, resulting in the formation of a stable complex. GrpE releases ADP from DnaK; ATP binding to DnaK triggers the release of the substrate protein, thus completing the reaction cycle. Several rounds of ATP-dependent interactions between DnaJ, DnaK and GrpE are required for fully efficient folding.</text>
</comment>
<evidence type="ECO:0000256" key="5">
    <source>
        <dbReference type="ARBA" id="ARBA00023016"/>
    </source>
</evidence>
<comment type="subunit">
    <text evidence="3 10">Homodimer.</text>
</comment>
<keyword evidence="6 10" id="KW-0143">Chaperone</keyword>
<dbReference type="GO" id="GO:0006457">
    <property type="term" value="P:protein folding"/>
    <property type="evidence" value="ECO:0007669"/>
    <property type="project" value="InterPro"/>
</dbReference>
<dbReference type="Proteomes" id="UP000188181">
    <property type="component" value="Chromosome"/>
</dbReference>
<evidence type="ECO:0000313" key="15">
    <source>
        <dbReference type="Proteomes" id="UP000188181"/>
    </source>
</evidence>
<feature type="region of interest" description="Disordered" evidence="13">
    <location>
        <begin position="1"/>
        <end position="38"/>
    </location>
</feature>
<dbReference type="GO" id="GO:0051087">
    <property type="term" value="F:protein-folding chaperone binding"/>
    <property type="evidence" value="ECO:0007669"/>
    <property type="project" value="InterPro"/>
</dbReference>
<evidence type="ECO:0000256" key="2">
    <source>
        <dbReference type="ARBA" id="ARBA00009054"/>
    </source>
</evidence>
<gene>
    <name evidence="10 14" type="primary">grpE</name>
    <name evidence="14" type="ORF">SMSP2_00256</name>
</gene>
<evidence type="ECO:0000256" key="1">
    <source>
        <dbReference type="ARBA" id="ARBA00004496"/>
    </source>
</evidence>
<name>A0A1Q2MCF8_9BACT</name>
<dbReference type="Gene3D" id="3.90.20.20">
    <property type="match status" value="1"/>
</dbReference>
<evidence type="ECO:0000256" key="10">
    <source>
        <dbReference type="HAMAP-Rule" id="MF_01151"/>
    </source>
</evidence>
<evidence type="ECO:0000256" key="9">
    <source>
        <dbReference type="ARBA" id="ARBA00076414"/>
    </source>
</evidence>
<dbReference type="FunFam" id="2.30.22.10:FF:000001">
    <property type="entry name" value="Protein GrpE"/>
    <property type="match status" value="1"/>
</dbReference>
<organism evidence="14 15">
    <name type="scientific">Limihaloglobus sulfuriphilus</name>
    <dbReference type="NCBI Taxonomy" id="1851148"/>
    <lineage>
        <taxon>Bacteria</taxon>
        <taxon>Pseudomonadati</taxon>
        <taxon>Planctomycetota</taxon>
        <taxon>Phycisphaerae</taxon>
        <taxon>Sedimentisphaerales</taxon>
        <taxon>Sedimentisphaeraceae</taxon>
        <taxon>Limihaloglobus</taxon>
    </lineage>
</organism>
<dbReference type="Gene3D" id="2.30.22.10">
    <property type="entry name" value="Head domain of nucleotide exchange factor GrpE"/>
    <property type="match status" value="1"/>
</dbReference>
<dbReference type="GO" id="GO:0005737">
    <property type="term" value="C:cytoplasm"/>
    <property type="evidence" value="ECO:0007669"/>
    <property type="project" value="UniProtKB-SubCell"/>
</dbReference>
<dbReference type="CDD" id="cd00446">
    <property type="entry name" value="GrpE"/>
    <property type="match status" value="1"/>
</dbReference>
<dbReference type="PANTHER" id="PTHR21237:SF23">
    <property type="entry name" value="GRPE PROTEIN HOMOLOG, MITOCHONDRIAL"/>
    <property type="match status" value="1"/>
</dbReference>
<dbReference type="InterPro" id="IPR013805">
    <property type="entry name" value="GrpE_CC"/>
</dbReference>
<dbReference type="InterPro" id="IPR000740">
    <property type="entry name" value="GrpE"/>
</dbReference>
<dbReference type="NCBIfam" id="NF010738">
    <property type="entry name" value="PRK14140.1"/>
    <property type="match status" value="1"/>
</dbReference>
<feature type="compositionally biased region" description="Basic and acidic residues" evidence="13">
    <location>
        <begin position="12"/>
        <end position="38"/>
    </location>
</feature>
<dbReference type="AlphaFoldDB" id="A0A1Q2MCF8"/>
<keyword evidence="4 10" id="KW-0963">Cytoplasm</keyword>
<dbReference type="OrthoDB" id="9812586at2"/>
<evidence type="ECO:0000313" key="14">
    <source>
        <dbReference type="EMBL" id="AQQ69922.1"/>
    </source>
</evidence>
<dbReference type="STRING" id="1851148.SMSP2_00256"/>
<reference evidence="15" key="1">
    <citation type="submission" date="2017-02" db="EMBL/GenBank/DDBJ databases">
        <title>Comparative genomics and description of representatives of a novel lineage of planctomycetes thriving in anoxic sediments.</title>
        <authorList>
            <person name="Spring S."/>
            <person name="Bunk B."/>
            <person name="Sproer C."/>
        </authorList>
    </citation>
    <scope>NUCLEOTIDE SEQUENCE [LARGE SCALE GENOMIC DNA]</scope>
    <source>
        <strain evidence="15">SM-Chi-D1</strain>
    </source>
</reference>
<proteinExistence type="inferred from homology"/>